<dbReference type="SUPFAM" id="SSF89733">
    <property type="entry name" value="L-sulfolactate dehydrogenase-like"/>
    <property type="match status" value="1"/>
</dbReference>
<dbReference type="InterPro" id="IPR043144">
    <property type="entry name" value="Mal/L-sulf/L-lact_DH-like_ah"/>
</dbReference>
<dbReference type="Pfam" id="PF02615">
    <property type="entry name" value="Ldh_2"/>
    <property type="match status" value="1"/>
</dbReference>
<dbReference type="PANTHER" id="PTHR11091:SF0">
    <property type="entry name" value="MALATE DEHYDROGENASE"/>
    <property type="match status" value="1"/>
</dbReference>
<proteinExistence type="inferred from homology"/>
<gene>
    <name evidence="3" type="primary">hcxB_4</name>
    <name evidence="3" type="ORF">DF168_01798</name>
</gene>
<dbReference type="PANTHER" id="PTHR11091">
    <property type="entry name" value="OXIDOREDUCTASE-RELATED"/>
    <property type="match status" value="1"/>
</dbReference>
<organism evidence="3 4">
    <name type="scientific">Candidatus Moanibacter tarae</name>
    <dbReference type="NCBI Taxonomy" id="2200854"/>
    <lineage>
        <taxon>Bacteria</taxon>
        <taxon>Pseudomonadati</taxon>
        <taxon>Verrucomicrobiota</taxon>
        <taxon>Opitutia</taxon>
        <taxon>Puniceicoccales</taxon>
        <taxon>Puniceicoccales incertae sedis</taxon>
        <taxon>Candidatus Moanibacter</taxon>
    </lineage>
</organism>
<evidence type="ECO:0000313" key="3">
    <source>
        <dbReference type="EMBL" id="AWT60583.1"/>
    </source>
</evidence>
<dbReference type="InterPro" id="IPR036111">
    <property type="entry name" value="Mal/L-sulfo/L-lacto_DH-like_sf"/>
</dbReference>
<dbReference type="KEGG" id="mtar:DF168_01798"/>
<sequence>MPIIQASSLFPFAQAIFEATGLPPEQATAVADHLVDANLVGHDSHGVMRIPAYVEELIKGRVKAFGNHEVVRETTASQVVNARQALGVPMANYAMEWSVARAREKTFGAVAVHHAGHIGRLGAYPPIAAKKDCIGVVMLNGGAPFAAPFGGTAQRLPPNPISISVPSAEGAPLMLDMTTSMVAGGKVRLYHAVQKPVPADWLIGEDGEPVTDTNLFYEEKAAMLPLGGSVGHKGYGLAIMIDAIAGGLSWAGCSADPPTRGASGFFTLAIDIASFIDVAEFKKEISRLSEWIKSSPKVPKVDQIYLPGEIEEAKRKEREVNGIEIDEVTWGEILATAEQLNVPATELP</sequence>
<dbReference type="GO" id="GO:0016491">
    <property type="term" value="F:oxidoreductase activity"/>
    <property type="evidence" value="ECO:0007669"/>
    <property type="project" value="UniProtKB-KW"/>
</dbReference>
<dbReference type="EC" id="1.1.1.-" evidence="3"/>
<comment type="similarity">
    <text evidence="1">Belongs to the LDH2/MDH2 oxidoreductase family.</text>
</comment>
<accession>A0A2Z4AE53</accession>
<dbReference type="InterPro" id="IPR003767">
    <property type="entry name" value="Malate/L-lactate_DH-like"/>
</dbReference>
<reference evidence="3 4" key="1">
    <citation type="submission" date="2018-06" db="EMBL/GenBank/DDBJ databases">
        <title>Draft Genome Sequence of a Novel Marine Bacterium Related to the Verrucomicrobia.</title>
        <authorList>
            <person name="Vosseberg J."/>
            <person name="Martijn J."/>
            <person name="Ettema T.J.G."/>
        </authorList>
    </citation>
    <scope>NUCLEOTIDE SEQUENCE [LARGE SCALE GENOMIC DNA]</scope>
    <source>
        <strain evidence="3">TARA_B100001123</strain>
    </source>
</reference>
<dbReference type="InterPro" id="IPR043143">
    <property type="entry name" value="Mal/L-sulf/L-lact_DH-like_NADP"/>
</dbReference>
<dbReference type="Proteomes" id="UP000247465">
    <property type="component" value="Chromosome"/>
</dbReference>
<keyword evidence="2 3" id="KW-0560">Oxidoreductase</keyword>
<dbReference type="EMBL" id="CP029803">
    <property type="protein sequence ID" value="AWT60583.1"/>
    <property type="molecule type" value="Genomic_DNA"/>
</dbReference>
<evidence type="ECO:0000256" key="2">
    <source>
        <dbReference type="ARBA" id="ARBA00023002"/>
    </source>
</evidence>
<protein>
    <submittedName>
        <fullName evidence="3">Hydroxycarboxylate dehydrogenase B</fullName>
        <ecNumber evidence="3">1.1.1.-</ecNumber>
    </submittedName>
</protein>
<dbReference type="AlphaFoldDB" id="A0A2Z4AE53"/>
<dbReference type="Gene3D" id="1.10.1530.10">
    <property type="match status" value="1"/>
</dbReference>
<dbReference type="Gene3D" id="3.30.1370.60">
    <property type="entry name" value="Hypothetical oxidoreductase yiak, domain 2"/>
    <property type="match status" value="1"/>
</dbReference>
<evidence type="ECO:0000313" key="4">
    <source>
        <dbReference type="Proteomes" id="UP000247465"/>
    </source>
</evidence>
<evidence type="ECO:0000256" key="1">
    <source>
        <dbReference type="ARBA" id="ARBA00006056"/>
    </source>
</evidence>
<name>A0A2Z4AE53_9BACT</name>